<dbReference type="PROSITE" id="PS01094">
    <property type="entry name" value="UPF0076"/>
    <property type="match status" value="1"/>
</dbReference>
<dbReference type="GO" id="GO:0005829">
    <property type="term" value="C:cytosol"/>
    <property type="evidence" value="ECO:0007669"/>
    <property type="project" value="TreeGrafter"/>
</dbReference>
<dbReference type="GO" id="GO:0019239">
    <property type="term" value="F:deaminase activity"/>
    <property type="evidence" value="ECO:0007669"/>
    <property type="project" value="TreeGrafter"/>
</dbReference>
<dbReference type="SUPFAM" id="SSF55298">
    <property type="entry name" value="YjgF-like"/>
    <property type="match status" value="1"/>
</dbReference>
<dbReference type="InterPro" id="IPR019897">
    <property type="entry name" value="RidA_CS"/>
</dbReference>
<proteinExistence type="inferred from homology"/>
<accession>A0A368BQX7</accession>
<dbReference type="PANTHER" id="PTHR11803:SF39">
    <property type="entry name" value="2-IMINOBUTANOATE_2-IMINOPROPANOATE DEAMINASE"/>
    <property type="match status" value="1"/>
</dbReference>
<dbReference type="EMBL" id="QOPC01000003">
    <property type="protein sequence ID" value="RCL39485.1"/>
    <property type="molecule type" value="Genomic_DNA"/>
</dbReference>
<evidence type="ECO:0000313" key="3">
    <source>
        <dbReference type="Proteomes" id="UP000253032"/>
    </source>
</evidence>
<protein>
    <submittedName>
        <fullName evidence="2">RidA family protein</fullName>
    </submittedName>
</protein>
<dbReference type="NCBIfam" id="TIGR00004">
    <property type="entry name" value="Rid family detoxifying hydrolase"/>
    <property type="match status" value="1"/>
</dbReference>
<dbReference type="InterPro" id="IPR035959">
    <property type="entry name" value="RutC-like_sf"/>
</dbReference>
<comment type="similarity">
    <text evidence="1">Belongs to the RutC family.</text>
</comment>
<dbReference type="Proteomes" id="UP000253032">
    <property type="component" value="Unassembled WGS sequence"/>
</dbReference>
<dbReference type="Gene3D" id="3.30.1330.40">
    <property type="entry name" value="RutC-like"/>
    <property type="match status" value="1"/>
</dbReference>
<dbReference type="Pfam" id="PF01042">
    <property type="entry name" value="Ribonuc_L-PSP"/>
    <property type="match status" value="1"/>
</dbReference>
<dbReference type="InterPro" id="IPR006175">
    <property type="entry name" value="YjgF/YER057c/UK114"/>
</dbReference>
<dbReference type="InterPro" id="IPR006056">
    <property type="entry name" value="RidA"/>
</dbReference>
<evidence type="ECO:0000313" key="2">
    <source>
        <dbReference type="EMBL" id="RCL39485.1"/>
    </source>
</evidence>
<gene>
    <name evidence="2" type="ORF">DBW98_01075</name>
</gene>
<dbReference type="CDD" id="cd00448">
    <property type="entry name" value="YjgF_YER057c_UK114_family"/>
    <property type="match status" value="1"/>
</dbReference>
<evidence type="ECO:0000256" key="1">
    <source>
        <dbReference type="ARBA" id="ARBA00010552"/>
    </source>
</evidence>
<organism evidence="2 3">
    <name type="scientific">SAR86 cluster bacterium</name>
    <dbReference type="NCBI Taxonomy" id="2030880"/>
    <lineage>
        <taxon>Bacteria</taxon>
        <taxon>Pseudomonadati</taxon>
        <taxon>Pseudomonadota</taxon>
        <taxon>Gammaproteobacteria</taxon>
        <taxon>SAR86 cluster</taxon>
    </lineage>
</organism>
<dbReference type="FunFam" id="3.30.1330.40:FF:000001">
    <property type="entry name" value="L-PSP family endoribonuclease"/>
    <property type="match status" value="1"/>
</dbReference>
<dbReference type="PANTHER" id="PTHR11803">
    <property type="entry name" value="2-IMINOBUTANOATE/2-IMINOPROPANOATE DEAMINASE RIDA"/>
    <property type="match status" value="1"/>
</dbReference>
<dbReference type="AlphaFoldDB" id="A0A368BQX7"/>
<comment type="caution">
    <text evidence="2">The sequence shown here is derived from an EMBL/GenBank/DDBJ whole genome shotgun (WGS) entry which is preliminary data.</text>
</comment>
<reference evidence="2 3" key="1">
    <citation type="journal article" date="2018" name="Microbiome">
        <title>Fine metagenomic profile of the Mediterranean stratified and mixed water columns revealed by assembly and recruitment.</title>
        <authorList>
            <person name="Haro-Moreno J.M."/>
            <person name="Lopez-Perez M."/>
            <person name="De La Torre J.R."/>
            <person name="Picazo A."/>
            <person name="Camacho A."/>
            <person name="Rodriguez-Valera F."/>
        </authorList>
    </citation>
    <scope>NUCLEOTIDE SEQUENCE [LARGE SCALE GENOMIC DNA]</scope>
    <source>
        <strain evidence="2">MED-G84</strain>
    </source>
</reference>
<sequence length="127" mass="13947">MKKPIFTNKAPAAIGPYSQAIQWGDVVFISGQIPLIPSTGELNNQTFNDQATQVIDNLEAICNEAGGDLDHILKLTIFLTDLSKFDQVNAIMMKRFSEPFPARATLEISKLPKGVDIEMDAILSIQV</sequence>
<name>A0A368BQX7_9GAMM</name>